<dbReference type="PROSITE" id="PS51318">
    <property type="entry name" value="TAT"/>
    <property type="match status" value="1"/>
</dbReference>
<dbReference type="RefSeq" id="WP_343880017.1">
    <property type="nucleotide sequence ID" value="NZ_BAAAFO010000001.1"/>
</dbReference>
<accession>A0ABP3DX73</accession>
<evidence type="ECO:0000313" key="2">
    <source>
        <dbReference type="Proteomes" id="UP001500657"/>
    </source>
</evidence>
<dbReference type="Proteomes" id="UP001500657">
    <property type="component" value="Unassembled WGS sequence"/>
</dbReference>
<comment type="caution">
    <text evidence="1">The sequence shown here is derived from an EMBL/GenBank/DDBJ whole genome shotgun (WGS) entry which is preliminary data.</text>
</comment>
<dbReference type="EMBL" id="BAAAFO010000001">
    <property type="protein sequence ID" value="GAA0243121.1"/>
    <property type="molecule type" value="Genomic_DNA"/>
</dbReference>
<protein>
    <recommendedName>
        <fullName evidence="3">DUF4832 domain-containing protein</fullName>
    </recommendedName>
</protein>
<gene>
    <name evidence="1" type="ORF">GCM10009126_06030</name>
</gene>
<name>A0ABP3DX73_9GAMM</name>
<evidence type="ECO:0008006" key="3">
    <source>
        <dbReference type="Google" id="ProtNLM"/>
    </source>
</evidence>
<sequence>MDRRDFIQKSLLASVAAAAGSANLGRAQAFVPAHNWDGYNFGSGPAITDRLNQGPFPTYKPEQVVPGADVIMATTPSRERVPNYGMGLATYLCDEAGPAYRKNESLEKSLEKLVALPLTDVLYVRLDWRDMQSRPGRLDPCEHWKIAFDLARQYGKRIGFRIQLMSPVIKPQSMPDFLLGKVPLYALGTTSEVGENLPGKVHYAPQYNHPAFMAALKEMDGLLADAHDGSAQVEFMDTYMYGFWGEGHTWPFEDRNPFPDYATAAATFNSIFDMQSAHWRRTPLATNTQPDYNRVGNAELVDRTIRSHNWLRTDTIFIENMQIESLSNRPPWVAGFVENALSDGSPENLKISEGVTRNDNIIAHARDVGPNYFSLWNWHKIQAERLMSYYDRYPDAIDGLGRRIGYRVRPSWIWAFEKDGYPGLVLGLANDGVAGVPGALRIVIRSERGQTLSEGSLDPGYPLPGKIRQALFNLPKGTSLEGLRMYAEIEVKGIRRKVNWACRQKTEKDGALVLRRNI</sequence>
<keyword evidence="2" id="KW-1185">Reference proteome</keyword>
<reference evidence="2" key="1">
    <citation type="journal article" date="2019" name="Int. J. Syst. Evol. Microbiol.">
        <title>The Global Catalogue of Microorganisms (GCM) 10K type strain sequencing project: providing services to taxonomists for standard genome sequencing and annotation.</title>
        <authorList>
            <consortium name="The Broad Institute Genomics Platform"/>
            <consortium name="The Broad Institute Genome Sequencing Center for Infectious Disease"/>
            <person name="Wu L."/>
            <person name="Ma J."/>
        </authorList>
    </citation>
    <scope>NUCLEOTIDE SEQUENCE [LARGE SCALE GENOMIC DNA]</scope>
    <source>
        <strain evidence="2">JCM 16242</strain>
    </source>
</reference>
<organism evidence="1 2">
    <name type="scientific">Rhodanobacter caeni</name>
    <dbReference type="NCBI Taxonomy" id="657654"/>
    <lineage>
        <taxon>Bacteria</taxon>
        <taxon>Pseudomonadati</taxon>
        <taxon>Pseudomonadota</taxon>
        <taxon>Gammaproteobacteria</taxon>
        <taxon>Lysobacterales</taxon>
        <taxon>Rhodanobacteraceae</taxon>
        <taxon>Rhodanobacter</taxon>
    </lineage>
</organism>
<evidence type="ECO:0000313" key="1">
    <source>
        <dbReference type="EMBL" id="GAA0243121.1"/>
    </source>
</evidence>
<proteinExistence type="predicted"/>
<dbReference type="InterPro" id="IPR006311">
    <property type="entry name" value="TAT_signal"/>
</dbReference>